<evidence type="ECO:0000313" key="6">
    <source>
        <dbReference type="EMBL" id="KKR99906.1"/>
    </source>
</evidence>
<comment type="similarity">
    <text evidence="1 4 5">Belongs to the bacterial ribosomal protein bS18 family.</text>
</comment>
<evidence type="ECO:0000313" key="7">
    <source>
        <dbReference type="Proteomes" id="UP000034108"/>
    </source>
</evidence>
<evidence type="ECO:0000256" key="3">
    <source>
        <dbReference type="ARBA" id="ARBA00023274"/>
    </source>
</evidence>
<evidence type="ECO:0000256" key="4">
    <source>
        <dbReference type="HAMAP-Rule" id="MF_00270"/>
    </source>
</evidence>
<evidence type="ECO:0000256" key="5">
    <source>
        <dbReference type="RuleBase" id="RU003910"/>
    </source>
</evidence>
<dbReference type="GO" id="GO:0006412">
    <property type="term" value="P:translation"/>
    <property type="evidence" value="ECO:0007669"/>
    <property type="project" value="UniProtKB-UniRule"/>
</dbReference>
<dbReference type="GO" id="GO:0022627">
    <property type="term" value="C:cytosolic small ribosomal subunit"/>
    <property type="evidence" value="ECO:0007669"/>
    <property type="project" value="TreeGrafter"/>
</dbReference>
<dbReference type="NCBIfam" id="TIGR00165">
    <property type="entry name" value="S18"/>
    <property type="match status" value="1"/>
</dbReference>
<comment type="caution">
    <text evidence="6">The sequence shown here is derived from an EMBL/GenBank/DDBJ whole genome shotgun (WGS) entry which is preliminary data.</text>
</comment>
<dbReference type="PANTHER" id="PTHR13479">
    <property type="entry name" value="30S RIBOSOMAL PROTEIN S18"/>
    <property type="match status" value="1"/>
</dbReference>
<gene>
    <name evidence="4" type="primary">rpsR</name>
    <name evidence="6" type="ORF">UU49_C0002G0020</name>
</gene>
<sequence>MIRGRKKRIVPKICYFCVNNLNKADYKDVTLLRRFVSSFMKIAPKRRSGLCSMHQRKVAVAIKRAREMSLLPYLPS</sequence>
<dbReference type="PRINTS" id="PR00974">
    <property type="entry name" value="RIBOSOMALS18"/>
</dbReference>
<keyword evidence="2 4" id="KW-0689">Ribosomal protein</keyword>
<dbReference type="SUPFAM" id="SSF46911">
    <property type="entry name" value="Ribosomal protein S18"/>
    <property type="match status" value="1"/>
</dbReference>
<dbReference type="PANTHER" id="PTHR13479:SF40">
    <property type="entry name" value="SMALL RIBOSOMAL SUBUNIT PROTEIN BS18M"/>
    <property type="match status" value="1"/>
</dbReference>
<keyword evidence="4" id="KW-0694">RNA-binding</keyword>
<evidence type="ECO:0000256" key="2">
    <source>
        <dbReference type="ARBA" id="ARBA00022980"/>
    </source>
</evidence>
<proteinExistence type="inferred from homology"/>
<comment type="function">
    <text evidence="4">Binds as a heterodimer with protein bS6 to the central domain of the 16S rRNA, where it helps stabilize the platform of the 30S subunit.</text>
</comment>
<dbReference type="Pfam" id="PF01084">
    <property type="entry name" value="Ribosomal_S18"/>
    <property type="match status" value="1"/>
</dbReference>
<organism evidence="6 7">
    <name type="scientific">Candidatus Magasanikbacteria bacterium GW2011_GWC2_41_17</name>
    <dbReference type="NCBI Taxonomy" id="1619048"/>
    <lineage>
        <taxon>Bacteria</taxon>
        <taxon>Candidatus Magasanikiibacteriota</taxon>
    </lineage>
</organism>
<comment type="subunit">
    <text evidence="4">Part of the 30S ribosomal subunit. Forms a tight heterodimer with protein bS6.</text>
</comment>
<keyword evidence="3 4" id="KW-0687">Ribonucleoprotein</keyword>
<reference evidence="6 7" key="1">
    <citation type="journal article" date="2015" name="Nature">
        <title>rRNA introns, odd ribosomes, and small enigmatic genomes across a large radiation of phyla.</title>
        <authorList>
            <person name="Brown C.T."/>
            <person name="Hug L.A."/>
            <person name="Thomas B.C."/>
            <person name="Sharon I."/>
            <person name="Castelle C.J."/>
            <person name="Singh A."/>
            <person name="Wilkins M.J."/>
            <person name="Williams K.H."/>
            <person name="Banfield J.F."/>
        </authorList>
    </citation>
    <scope>NUCLEOTIDE SEQUENCE [LARGE SCALE GENOMIC DNA]</scope>
</reference>
<dbReference type="InterPro" id="IPR036870">
    <property type="entry name" value="Ribosomal_bS18_sf"/>
</dbReference>
<dbReference type="InterPro" id="IPR001648">
    <property type="entry name" value="Ribosomal_bS18"/>
</dbReference>
<dbReference type="HAMAP" id="MF_00270">
    <property type="entry name" value="Ribosomal_bS18"/>
    <property type="match status" value="1"/>
</dbReference>
<protein>
    <recommendedName>
        <fullName evidence="4">Small ribosomal subunit protein bS18</fullName>
    </recommendedName>
</protein>
<dbReference type="GO" id="GO:0003735">
    <property type="term" value="F:structural constituent of ribosome"/>
    <property type="evidence" value="ECO:0007669"/>
    <property type="project" value="InterPro"/>
</dbReference>
<name>A0A0G0VJX0_9BACT</name>
<evidence type="ECO:0000256" key="1">
    <source>
        <dbReference type="ARBA" id="ARBA00005589"/>
    </source>
</evidence>
<accession>A0A0G0VJX0</accession>
<dbReference type="EMBL" id="LCAV01000002">
    <property type="protein sequence ID" value="KKR99906.1"/>
    <property type="molecule type" value="Genomic_DNA"/>
</dbReference>
<dbReference type="STRING" id="1619048.UU49_C0002G0020"/>
<dbReference type="Proteomes" id="UP000034108">
    <property type="component" value="Unassembled WGS sequence"/>
</dbReference>
<dbReference type="Gene3D" id="4.10.640.10">
    <property type="entry name" value="Ribosomal protein S18"/>
    <property type="match status" value="1"/>
</dbReference>
<dbReference type="GO" id="GO:0070181">
    <property type="term" value="F:small ribosomal subunit rRNA binding"/>
    <property type="evidence" value="ECO:0007669"/>
    <property type="project" value="TreeGrafter"/>
</dbReference>
<keyword evidence="4" id="KW-0699">rRNA-binding</keyword>
<dbReference type="AlphaFoldDB" id="A0A0G0VJX0"/>